<dbReference type="NCBIfam" id="TIGR00188">
    <property type="entry name" value="rnpA"/>
    <property type="match status" value="1"/>
</dbReference>
<dbReference type="GO" id="GO:0004526">
    <property type="term" value="F:ribonuclease P activity"/>
    <property type="evidence" value="ECO:0007669"/>
    <property type="project" value="UniProtKB-UniRule"/>
</dbReference>
<evidence type="ECO:0000256" key="6">
    <source>
        <dbReference type="ARBA" id="ARBA00022884"/>
    </source>
</evidence>
<dbReference type="InterPro" id="IPR014721">
    <property type="entry name" value="Ribsml_uS5_D2-typ_fold_subgr"/>
</dbReference>
<evidence type="ECO:0000256" key="5">
    <source>
        <dbReference type="ARBA" id="ARBA00022801"/>
    </source>
</evidence>
<dbReference type="InterPro" id="IPR000100">
    <property type="entry name" value="RNase_P"/>
</dbReference>
<dbReference type="AlphaFoldDB" id="A0A0L6CLT6"/>
<dbReference type="RefSeq" id="WP_050671263.1">
    <property type="nucleotide sequence ID" value="NZ_LAIR01000002.1"/>
</dbReference>
<gene>
    <name evidence="7" type="primary">rnpA</name>
    <name evidence="9" type="ORF">VV01_19035</name>
</gene>
<evidence type="ECO:0000256" key="8">
    <source>
        <dbReference type="NCBIfam" id="TIGR00188"/>
    </source>
</evidence>
<dbReference type="OrthoDB" id="196964at2"/>
<proteinExistence type="inferred from homology"/>
<dbReference type="GO" id="GO:0042781">
    <property type="term" value="F:3'-tRNA processing endoribonuclease activity"/>
    <property type="evidence" value="ECO:0007669"/>
    <property type="project" value="TreeGrafter"/>
</dbReference>
<keyword evidence="5 7" id="KW-0378">Hydrolase</keyword>
<dbReference type="STRING" id="1631356.VV01_19035"/>
<dbReference type="GO" id="GO:0000049">
    <property type="term" value="F:tRNA binding"/>
    <property type="evidence" value="ECO:0007669"/>
    <property type="project" value="UniProtKB-UniRule"/>
</dbReference>
<dbReference type="PROSITE" id="PS00648">
    <property type="entry name" value="RIBONUCLEASE_P"/>
    <property type="match status" value="1"/>
</dbReference>
<dbReference type="PANTHER" id="PTHR33992:SF1">
    <property type="entry name" value="RIBONUCLEASE P PROTEIN COMPONENT"/>
    <property type="match status" value="1"/>
</dbReference>
<keyword evidence="6 7" id="KW-0694">RNA-binding</keyword>
<name>A0A0L6CLT6_9MICO</name>
<keyword evidence="10" id="KW-1185">Reference proteome</keyword>
<dbReference type="Pfam" id="PF00825">
    <property type="entry name" value="Ribonuclease_P"/>
    <property type="match status" value="1"/>
</dbReference>
<comment type="caution">
    <text evidence="9">The sequence shown here is derived from an EMBL/GenBank/DDBJ whole genome shotgun (WGS) entry which is preliminary data.</text>
</comment>
<organism evidence="9 10">
    <name type="scientific">Luteipulveratus halotolerans</name>
    <dbReference type="NCBI Taxonomy" id="1631356"/>
    <lineage>
        <taxon>Bacteria</taxon>
        <taxon>Bacillati</taxon>
        <taxon>Actinomycetota</taxon>
        <taxon>Actinomycetes</taxon>
        <taxon>Micrococcales</taxon>
        <taxon>Dermacoccaceae</taxon>
        <taxon>Luteipulveratus</taxon>
    </lineage>
</organism>
<dbReference type="InterPro" id="IPR020568">
    <property type="entry name" value="Ribosomal_Su5_D2-typ_SF"/>
</dbReference>
<dbReference type="HAMAP" id="MF_00227">
    <property type="entry name" value="RNase_P"/>
    <property type="match status" value="1"/>
</dbReference>
<keyword evidence="2 7" id="KW-0819">tRNA processing</keyword>
<keyword evidence="3 7" id="KW-0540">Nuclease</keyword>
<evidence type="ECO:0000256" key="1">
    <source>
        <dbReference type="ARBA" id="ARBA00002663"/>
    </source>
</evidence>
<dbReference type="SUPFAM" id="SSF54211">
    <property type="entry name" value="Ribosomal protein S5 domain 2-like"/>
    <property type="match status" value="1"/>
</dbReference>
<reference evidence="10" key="1">
    <citation type="submission" date="2015-03" db="EMBL/GenBank/DDBJ databases">
        <title>Luteipulveratus halotolerans sp. nov., a novel actinobacterium (Dermacoccaceae) from Sarawak, Malaysia.</title>
        <authorList>
            <person name="Juboi H."/>
            <person name="Basik A."/>
            <person name="Shamsul S.S."/>
            <person name="Arnold P."/>
            <person name="Schmitt E.K."/>
            <person name="Sanglier J.-J."/>
            <person name="Yeo T."/>
        </authorList>
    </citation>
    <scope>NUCLEOTIDE SEQUENCE [LARGE SCALE GENOMIC DNA]</scope>
    <source>
        <strain evidence="10">C296001</strain>
    </source>
</reference>
<evidence type="ECO:0000256" key="7">
    <source>
        <dbReference type="HAMAP-Rule" id="MF_00227"/>
    </source>
</evidence>
<comment type="catalytic activity">
    <reaction evidence="7">
        <text>Endonucleolytic cleavage of RNA, removing 5'-extranucleotides from tRNA precursor.</text>
        <dbReference type="EC" id="3.1.26.5"/>
    </reaction>
</comment>
<evidence type="ECO:0000313" key="10">
    <source>
        <dbReference type="Proteomes" id="UP000037397"/>
    </source>
</evidence>
<evidence type="ECO:0000313" key="9">
    <source>
        <dbReference type="EMBL" id="KNX38761.1"/>
    </source>
</evidence>
<keyword evidence="4 7" id="KW-0255">Endonuclease</keyword>
<dbReference type="EMBL" id="LAIR01000002">
    <property type="protein sequence ID" value="KNX38761.1"/>
    <property type="molecule type" value="Genomic_DNA"/>
</dbReference>
<accession>A0A0L6CLT6</accession>
<dbReference type="Proteomes" id="UP000037397">
    <property type="component" value="Unassembled WGS sequence"/>
</dbReference>
<dbReference type="InterPro" id="IPR020539">
    <property type="entry name" value="RNase_P_CS"/>
</dbReference>
<dbReference type="PANTHER" id="PTHR33992">
    <property type="entry name" value="RIBONUCLEASE P PROTEIN COMPONENT"/>
    <property type="match status" value="1"/>
</dbReference>
<dbReference type="Gene3D" id="3.30.230.10">
    <property type="match status" value="1"/>
</dbReference>
<comment type="subunit">
    <text evidence="7">Consists of a catalytic RNA component (M1 or rnpB) and a protein subunit.</text>
</comment>
<protein>
    <recommendedName>
        <fullName evidence="7 8">Ribonuclease P protein component</fullName>
        <shortName evidence="7">RNase P protein</shortName>
        <shortName evidence="7">RNaseP protein</shortName>
        <ecNumber evidence="7 8">3.1.26.5</ecNumber>
    </recommendedName>
    <alternativeName>
        <fullName evidence="7">Protein C5</fullName>
    </alternativeName>
</protein>
<dbReference type="GO" id="GO:0030677">
    <property type="term" value="C:ribonuclease P complex"/>
    <property type="evidence" value="ECO:0007669"/>
    <property type="project" value="TreeGrafter"/>
</dbReference>
<evidence type="ECO:0000256" key="2">
    <source>
        <dbReference type="ARBA" id="ARBA00022694"/>
    </source>
</evidence>
<evidence type="ECO:0000256" key="4">
    <source>
        <dbReference type="ARBA" id="ARBA00022759"/>
    </source>
</evidence>
<dbReference type="EC" id="3.1.26.5" evidence="7 8"/>
<dbReference type="GO" id="GO:0001682">
    <property type="term" value="P:tRNA 5'-leader removal"/>
    <property type="evidence" value="ECO:0007669"/>
    <property type="project" value="UniProtKB-UniRule"/>
</dbReference>
<comment type="similarity">
    <text evidence="7">Belongs to the RnpA family.</text>
</comment>
<dbReference type="PATRIC" id="fig|1631356.3.peg.3804"/>
<evidence type="ECO:0000256" key="3">
    <source>
        <dbReference type="ARBA" id="ARBA00022722"/>
    </source>
</evidence>
<comment type="function">
    <text evidence="1 7">RNaseP catalyzes the removal of the 5'-leader sequence from pre-tRNA to produce the mature 5'-terminus. It can also cleave other RNA substrates such as 4.5S RNA. The protein component plays an auxiliary but essential role in vivo by binding to the 5'-leader sequence and broadening the substrate specificity of the ribozyme.</text>
</comment>
<sequence>MLPAAHRLRTPSDFRSVLRGRRDRTRVPAARSGGRLLVLHVARLADDDFADAREEALPRVGFVVSKAVGGAVVRNRVKRVLRHRAGAVLDRLPAGAGLVVRAQPPAGRASSPELVAEFDRLLDDVLRRLR</sequence>